<dbReference type="PANTHER" id="PTHR21596">
    <property type="entry name" value="RIBONUCLEASE P SUBUNIT P38"/>
    <property type="match status" value="1"/>
</dbReference>
<feature type="compositionally biased region" description="Polar residues" evidence="1">
    <location>
        <begin position="125"/>
        <end position="135"/>
    </location>
</feature>
<dbReference type="Proteomes" id="UP000823388">
    <property type="component" value="Chromosome 3N"/>
</dbReference>
<reference evidence="3" key="1">
    <citation type="submission" date="2020-05" db="EMBL/GenBank/DDBJ databases">
        <title>WGS assembly of Panicum virgatum.</title>
        <authorList>
            <person name="Lovell J.T."/>
            <person name="Jenkins J."/>
            <person name="Shu S."/>
            <person name="Juenger T.E."/>
            <person name="Schmutz J."/>
        </authorList>
    </citation>
    <scope>NUCLEOTIDE SEQUENCE</scope>
    <source>
        <strain evidence="3">AP13</strain>
    </source>
</reference>
<sequence length="442" mass="50120">MADGHDEESDALDERLKLVDSKVNAKIFFHKDAMVEYMDMKGILSDITEEKKKVEQERHRAMVMQRVDNLAPVQVELMASKMELAVVKEELAVAREQLAQRNLELDEKDEELAALRVKLQKMEARNSNTEQQNGTGPDPVHLQPTMVQSRSMQKRKRPSGGPLDYGADENRHTGQLDGLSMPPVESSENLNVQTGSIEEQIRLSERPLGNDAVNLEVTEECSREGLANSPPVGQTSFVMVRGDDDLEAVRDELIKVQSYPSIFTHCTLIHHLNCLYQGVNAKCKWVFQGLLEIDRGGRKIGIKEMGELNEKAFKAACVAKVPPEEVDTAFYELYSSWQKQIGDLSWYPFKTVIVDGSHQEIVNLDDDKLQELKRAWGSGAHDAVVKALMEMKQYGVLSDRSIAYELWNYKEGRRATMRECINYMSNQAKQLTAMKRKKRFTG</sequence>
<feature type="domain" description="Factor of DNA methylation 1-5/IDN2" evidence="2">
    <location>
        <begin position="303"/>
        <end position="431"/>
    </location>
</feature>
<dbReference type="InterPro" id="IPR045177">
    <property type="entry name" value="FDM1-5/IDN2"/>
</dbReference>
<evidence type="ECO:0000313" key="3">
    <source>
        <dbReference type="EMBL" id="KAG2621590.1"/>
    </source>
</evidence>
<name>A0A8T0UGA7_PANVG</name>
<accession>A0A8T0UGA7</accession>
<dbReference type="GO" id="GO:0080188">
    <property type="term" value="P:gene silencing by siRNA-directed DNA methylation"/>
    <property type="evidence" value="ECO:0007669"/>
    <property type="project" value="InterPro"/>
</dbReference>
<dbReference type="AlphaFoldDB" id="A0A8T0UGA7"/>
<dbReference type="InterPro" id="IPR005379">
    <property type="entry name" value="FDM1-5/IDN2_XH"/>
</dbReference>
<keyword evidence="4" id="KW-1185">Reference proteome</keyword>
<dbReference type="EMBL" id="CM029042">
    <property type="protein sequence ID" value="KAG2621590.1"/>
    <property type="molecule type" value="Genomic_DNA"/>
</dbReference>
<dbReference type="Pfam" id="PF03469">
    <property type="entry name" value="XH"/>
    <property type="match status" value="1"/>
</dbReference>
<evidence type="ECO:0000259" key="2">
    <source>
        <dbReference type="Pfam" id="PF03469"/>
    </source>
</evidence>
<protein>
    <recommendedName>
        <fullName evidence="2">Factor of DNA methylation 1-5/IDN2 domain-containing protein</fullName>
    </recommendedName>
</protein>
<feature type="region of interest" description="Disordered" evidence="1">
    <location>
        <begin position="123"/>
        <end position="174"/>
    </location>
</feature>
<evidence type="ECO:0000256" key="1">
    <source>
        <dbReference type="SAM" id="MobiDB-lite"/>
    </source>
</evidence>
<evidence type="ECO:0000313" key="4">
    <source>
        <dbReference type="Proteomes" id="UP000823388"/>
    </source>
</evidence>
<comment type="caution">
    <text evidence="3">The sequence shown here is derived from an EMBL/GenBank/DDBJ whole genome shotgun (WGS) entry which is preliminary data.</text>
</comment>
<organism evidence="3 4">
    <name type="scientific">Panicum virgatum</name>
    <name type="common">Blackwell switchgrass</name>
    <dbReference type="NCBI Taxonomy" id="38727"/>
    <lineage>
        <taxon>Eukaryota</taxon>
        <taxon>Viridiplantae</taxon>
        <taxon>Streptophyta</taxon>
        <taxon>Embryophyta</taxon>
        <taxon>Tracheophyta</taxon>
        <taxon>Spermatophyta</taxon>
        <taxon>Magnoliopsida</taxon>
        <taxon>Liliopsida</taxon>
        <taxon>Poales</taxon>
        <taxon>Poaceae</taxon>
        <taxon>PACMAD clade</taxon>
        <taxon>Panicoideae</taxon>
        <taxon>Panicodae</taxon>
        <taxon>Paniceae</taxon>
        <taxon>Panicinae</taxon>
        <taxon>Panicum</taxon>
        <taxon>Panicum sect. Hiantes</taxon>
    </lineage>
</organism>
<gene>
    <name evidence="3" type="ORF">PVAP13_3NG317764</name>
</gene>
<dbReference type="PANTHER" id="PTHR21596:SF55">
    <property type="entry name" value="OS12G0572500 PROTEIN"/>
    <property type="match status" value="1"/>
</dbReference>
<proteinExistence type="predicted"/>